<gene>
    <name evidence="2" type="ORF">ALQ64_00774</name>
</gene>
<organism evidence="2 3">
    <name type="scientific">Pseudomonas cannabina</name>
    <dbReference type="NCBI Taxonomy" id="86840"/>
    <lineage>
        <taxon>Bacteria</taxon>
        <taxon>Pseudomonadati</taxon>
        <taxon>Pseudomonadota</taxon>
        <taxon>Gammaproteobacteria</taxon>
        <taxon>Pseudomonadales</taxon>
        <taxon>Pseudomonadaceae</taxon>
        <taxon>Pseudomonas</taxon>
    </lineage>
</organism>
<dbReference type="EMBL" id="RBOW01000990">
    <property type="protein sequence ID" value="RMN17743.1"/>
    <property type="molecule type" value="Genomic_DNA"/>
</dbReference>
<dbReference type="Proteomes" id="UP000281372">
    <property type="component" value="Unassembled WGS sequence"/>
</dbReference>
<proteinExistence type="predicted"/>
<dbReference type="AlphaFoldDB" id="A0A3M3K476"/>
<evidence type="ECO:0000313" key="2">
    <source>
        <dbReference type="EMBL" id="RMN17743.1"/>
    </source>
</evidence>
<keyword evidence="1" id="KW-1133">Transmembrane helix</keyword>
<feature type="transmembrane region" description="Helical" evidence="1">
    <location>
        <begin position="7"/>
        <end position="28"/>
    </location>
</feature>
<keyword evidence="1" id="KW-0472">Membrane</keyword>
<sequence length="169" mass="19234">MEIIMNIAWWILRPFYLMGLVPVVPVALIACFDYRRDPEVAGMLIVAGLLYVALGYFLLAVVPGMLRRRLERKVDSFKRAGFKPRYEAVSVAYNRYVGFDPVAKQALYVDISTGGVMMDFDKIDSWEISPDNSPHPLLRLVTTLPNLREIGVRIKRPGAWKSDMHTLFG</sequence>
<protein>
    <submittedName>
        <fullName evidence="2">Uncharacterized protein</fullName>
    </submittedName>
</protein>
<reference evidence="2 3" key="1">
    <citation type="submission" date="2018-08" db="EMBL/GenBank/DDBJ databases">
        <title>Recombination of ecologically and evolutionarily significant loci maintains genetic cohesion in the Pseudomonas syringae species complex.</title>
        <authorList>
            <person name="Dillon M."/>
            <person name="Thakur S."/>
            <person name="Almeida R.N.D."/>
            <person name="Weir B.S."/>
            <person name="Guttman D.S."/>
        </authorList>
    </citation>
    <scope>NUCLEOTIDE SEQUENCE [LARGE SCALE GENOMIC DNA]</scope>
    <source>
        <strain evidence="2 3">ICMP 2821</strain>
    </source>
</reference>
<evidence type="ECO:0000313" key="3">
    <source>
        <dbReference type="Proteomes" id="UP000281372"/>
    </source>
</evidence>
<keyword evidence="1" id="KW-0812">Transmembrane</keyword>
<name>A0A3M3K476_PSECA</name>
<comment type="caution">
    <text evidence="2">The sequence shown here is derived from an EMBL/GenBank/DDBJ whole genome shotgun (WGS) entry which is preliminary data.</text>
</comment>
<accession>A0A3M3K476</accession>
<evidence type="ECO:0000256" key="1">
    <source>
        <dbReference type="SAM" id="Phobius"/>
    </source>
</evidence>
<feature type="transmembrane region" description="Helical" evidence="1">
    <location>
        <begin position="40"/>
        <end position="62"/>
    </location>
</feature>